<dbReference type="GO" id="GO:0016787">
    <property type="term" value="F:hydrolase activity"/>
    <property type="evidence" value="ECO:0007669"/>
    <property type="project" value="UniProtKB-KW"/>
</dbReference>
<feature type="domain" description="Isochorismatase-like" evidence="2">
    <location>
        <begin position="4"/>
        <end position="177"/>
    </location>
</feature>
<dbReference type="Pfam" id="PF00857">
    <property type="entry name" value="Isochorismatase"/>
    <property type="match status" value="1"/>
</dbReference>
<dbReference type="PATRIC" id="fig|2209.48.peg.4250"/>
<reference evidence="6 7" key="1">
    <citation type="journal article" date="2015" name="ISME J.">
        <title>Genomic and phenotypic differentiation among Methanosarcina mazei populations from Columbia River sediment.</title>
        <authorList>
            <person name="Youngblut N.D."/>
            <person name="Wirth J.S."/>
            <person name="Henriksen J.R."/>
            <person name="Smith M."/>
            <person name="Simon H."/>
            <person name="Metcalf W.W."/>
            <person name="Whitaker R.J."/>
        </authorList>
    </citation>
    <scope>NUCLEOTIDE SEQUENCE [LARGE SCALE GENOMIC DNA]</scope>
    <source>
        <strain evidence="3 7">1.F.A.1A.3</strain>
        <strain evidence="4 8">1.F.A.1B.3</strain>
        <strain evidence="5 6">1.F.A.1B.4</strain>
    </source>
</reference>
<accession>A0A0F8MPL4</accession>
<dbReference type="AlphaFoldDB" id="A0A0F8MPL4"/>
<evidence type="ECO:0000313" key="7">
    <source>
        <dbReference type="Proteomes" id="UP000034064"/>
    </source>
</evidence>
<evidence type="ECO:0000313" key="8">
    <source>
        <dbReference type="Proteomes" id="UP000034733"/>
    </source>
</evidence>
<dbReference type="Proteomes" id="UP000034733">
    <property type="component" value="Unassembled WGS sequence"/>
</dbReference>
<dbReference type="InterPro" id="IPR000868">
    <property type="entry name" value="Isochorismatase-like_dom"/>
</dbReference>
<dbReference type="PANTHER" id="PTHR43540">
    <property type="entry name" value="PEROXYUREIDOACRYLATE/UREIDOACRYLATE AMIDOHYDROLASE-RELATED"/>
    <property type="match status" value="1"/>
</dbReference>
<evidence type="ECO:0000313" key="3">
    <source>
        <dbReference type="EMBL" id="KKH14109.1"/>
    </source>
</evidence>
<gene>
    <name evidence="3" type="ORF">DU44_19875</name>
    <name evidence="4" type="ORF">DU48_16780</name>
    <name evidence="5" type="ORF">DU65_07805</name>
</gene>
<evidence type="ECO:0000313" key="5">
    <source>
        <dbReference type="EMBL" id="KKH24738.1"/>
    </source>
</evidence>
<dbReference type="Proteomes" id="UP000034064">
    <property type="component" value="Unassembled WGS sequence"/>
</dbReference>
<name>A0A0F8MPL4_METMZ</name>
<dbReference type="SUPFAM" id="SSF52499">
    <property type="entry name" value="Isochorismatase-like hydrolases"/>
    <property type="match status" value="1"/>
</dbReference>
<dbReference type="EMBL" id="JJQC01000020">
    <property type="protein sequence ID" value="KKH24738.1"/>
    <property type="molecule type" value="Genomic_DNA"/>
</dbReference>
<evidence type="ECO:0000256" key="1">
    <source>
        <dbReference type="ARBA" id="ARBA00022801"/>
    </source>
</evidence>
<evidence type="ECO:0000259" key="2">
    <source>
        <dbReference type="Pfam" id="PF00857"/>
    </source>
</evidence>
<keyword evidence="1" id="KW-0378">Hydrolase</keyword>
<comment type="caution">
    <text evidence="3">The sequence shown here is derived from an EMBL/GenBank/DDBJ whole genome shotgun (WGS) entry which is preliminary data.</text>
</comment>
<dbReference type="Gene3D" id="3.40.50.850">
    <property type="entry name" value="Isochorismatase-like"/>
    <property type="match status" value="1"/>
</dbReference>
<evidence type="ECO:0000313" key="4">
    <source>
        <dbReference type="EMBL" id="KKH19656.1"/>
    </source>
</evidence>
<dbReference type="EMBL" id="JJQA01000106">
    <property type="protein sequence ID" value="KKH14109.1"/>
    <property type="molecule type" value="Genomic_DNA"/>
</dbReference>
<dbReference type="Proteomes" id="UP000033987">
    <property type="component" value="Unassembled WGS sequence"/>
</dbReference>
<dbReference type="InterPro" id="IPR036380">
    <property type="entry name" value="Isochorismatase-like_sf"/>
</dbReference>
<protein>
    <submittedName>
        <fullName evidence="3">Isochorismatase</fullName>
    </submittedName>
</protein>
<dbReference type="EMBL" id="JJQB01000079">
    <property type="protein sequence ID" value="KKH19656.1"/>
    <property type="molecule type" value="Genomic_DNA"/>
</dbReference>
<dbReference type="InterPro" id="IPR050272">
    <property type="entry name" value="Isochorismatase-like_hydrls"/>
</dbReference>
<proteinExistence type="predicted"/>
<evidence type="ECO:0000313" key="6">
    <source>
        <dbReference type="Proteomes" id="UP000033987"/>
    </source>
</evidence>
<organism evidence="3 7">
    <name type="scientific">Methanosarcina mazei</name>
    <name type="common">Methanosarcina frisia</name>
    <dbReference type="NCBI Taxonomy" id="2209"/>
    <lineage>
        <taxon>Archaea</taxon>
        <taxon>Methanobacteriati</taxon>
        <taxon>Methanobacteriota</taxon>
        <taxon>Stenosarchaea group</taxon>
        <taxon>Methanomicrobia</taxon>
        <taxon>Methanosarcinales</taxon>
        <taxon>Methanosarcinaceae</taxon>
        <taxon>Methanosarcina</taxon>
    </lineage>
</organism>
<dbReference type="PANTHER" id="PTHR43540:SF1">
    <property type="entry name" value="ISOCHORISMATASE HYDROLASE"/>
    <property type="match status" value="1"/>
</dbReference>
<dbReference type="RefSeq" id="WP_048045007.1">
    <property type="nucleotide sequence ID" value="NZ_JJQA01000106.1"/>
</dbReference>
<dbReference type="CDD" id="cd01014">
    <property type="entry name" value="nicotinamidase_related"/>
    <property type="match status" value="1"/>
</dbReference>
<sequence>MKETLLLIDIQNDYFPGGRMELAGMEDASKKAAGLLKAFRASGKPVFFIKHLSTRPGASFFIPGTPGAEIHDSVQPLSEETVIEKHFPNSFFQTELLSRLNEENVTDLVICGAMSHMCIDTTVRAAKELGFTSTLIADACATRDLKFKDELLPASTVHASFMAALDGMFAKVMTTEEYLVGKSIFHPSFNLA</sequence>